<organism evidence="2 3">
    <name type="scientific">Apiospora marii</name>
    <dbReference type="NCBI Taxonomy" id="335849"/>
    <lineage>
        <taxon>Eukaryota</taxon>
        <taxon>Fungi</taxon>
        <taxon>Dikarya</taxon>
        <taxon>Ascomycota</taxon>
        <taxon>Pezizomycotina</taxon>
        <taxon>Sordariomycetes</taxon>
        <taxon>Xylariomycetidae</taxon>
        <taxon>Amphisphaeriales</taxon>
        <taxon>Apiosporaceae</taxon>
        <taxon>Apiospora</taxon>
    </lineage>
</organism>
<keyword evidence="3" id="KW-1185">Reference proteome</keyword>
<protein>
    <recommendedName>
        <fullName evidence="1">SET domain-containing protein</fullName>
    </recommendedName>
</protein>
<dbReference type="PANTHER" id="PTHR47332:SF4">
    <property type="entry name" value="SET DOMAIN-CONTAINING PROTEIN 5"/>
    <property type="match status" value="1"/>
</dbReference>
<dbReference type="PANTHER" id="PTHR47332">
    <property type="entry name" value="SET DOMAIN-CONTAINING PROTEIN 5"/>
    <property type="match status" value="1"/>
</dbReference>
<dbReference type="PROSITE" id="PS50280">
    <property type="entry name" value="SET"/>
    <property type="match status" value="1"/>
</dbReference>
<dbReference type="InterPro" id="IPR046341">
    <property type="entry name" value="SET_dom_sf"/>
</dbReference>
<name>A0ABR1SN99_9PEZI</name>
<proteinExistence type="predicted"/>
<sequence>MAFRLNWNAEIRQCADAGKGLGLFATQRLSKGLKVLSEAPLLVYEDRDDLVTDIENQFSQLPEAGQQLFTRLYAGYRDLVPRMPVGPVREARAILPSRLREIAKLNSFEGVGIGCVLSAGFAAVNHECAPNTFLYYNPANGMLNLHALRDIAANEEITMSYFQESCQCCNATDDANRASEGRRSKLKTLRAELTAYHQAESSTMDATRQAIATSRELVETLEQEGLVGLEMALCLAEQSRLHTILGDGESADRLNRQSLIIRRLCVGAEHPSCMPNH</sequence>
<dbReference type="SUPFAM" id="SSF82199">
    <property type="entry name" value="SET domain"/>
    <property type="match status" value="1"/>
</dbReference>
<feature type="domain" description="SET" evidence="1">
    <location>
        <begin position="7"/>
        <end position="162"/>
    </location>
</feature>
<dbReference type="InterPro" id="IPR053185">
    <property type="entry name" value="SET_domain_protein"/>
</dbReference>
<dbReference type="EMBL" id="JAQQWI010000005">
    <property type="protein sequence ID" value="KAK8035806.1"/>
    <property type="molecule type" value="Genomic_DNA"/>
</dbReference>
<evidence type="ECO:0000313" key="3">
    <source>
        <dbReference type="Proteomes" id="UP001396898"/>
    </source>
</evidence>
<comment type="caution">
    <text evidence="2">The sequence shown here is derived from an EMBL/GenBank/DDBJ whole genome shotgun (WGS) entry which is preliminary data.</text>
</comment>
<dbReference type="Gene3D" id="2.170.270.10">
    <property type="entry name" value="SET domain"/>
    <property type="match status" value="1"/>
</dbReference>
<dbReference type="Pfam" id="PF00856">
    <property type="entry name" value="SET"/>
    <property type="match status" value="1"/>
</dbReference>
<accession>A0ABR1SN99</accession>
<dbReference type="SMART" id="SM00317">
    <property type="entry name" value="SET"/>
    <property type="match status" value="1"/>
</dbReference>
<dbReference type="Proteomes" id="UP001396898">
    <property type="component" value="Unassembled WGS sequence"/>
</dbReference>
<evidence type="ECO:0000313" key="2">
    <source>
        <dbReference type="EMBL" id="KAK8035806.1"/>
    </source>
</evidence>
<gene>
    <name evidence="2" type="ORF">PG991_001879</name>
</gene>
<dbReference type="InterPro" id="IPR001214">
    <property type="entry name" value="SET_dom"/>
</dbReference>
<reference evidence="2 3" key="1">
    <citation type="submission" date="2023-01" db="EMBL/GenBank/DDBJ databases">
        <title>Analysis of 21 Apiospora genomes using comparative genomics revels a genus with tremendous synthesis potential of carbohydrate active enzymes and secondary metabolites.</title>
        <authorList>
            <person name="Sorensen T."/>
        </authorList>
    </citation>
    <scope>NUCLEOTIDE SEQUENCE [LARGE SCALE GENOMIC DNA]</scope>
    <source>
        <strain evidence="2 3">CBS 20057</strain>
    </source>
</reference>
<evidence type="ECO:0000259" key="1">
    <source>
        <dbReference type="PROSITE" id="PS50280"/>
    </source>
</evidence>